<dbReference type="InterPro" id="IPR000866">
    <property type="entry name" value="AhpC/TSA"/>
</dbReference>
<dbReference type="InterPro" id="IPR050553">
    <property type="entry name" value="Thioredoxin_ResA/DsbE_sf"/>
</dbReference>
<gene>
    <name evidence="3" type="ORF">GMO_06630</name>
</gene>
<dbReference type="RefSeq" id="WP_008850813.1">
    <property type="nucleotide sequence ID" value="NZ_AGQV01000001.1"/>
</dbReference>
<evidence type="ECO:0000313" key="4">
    <source>
        <dbReference type="Proteomes" id="UP000004949"/>
    </source>
</evidence>
<dbReference type="PROSITE" id="PS51352">
    <property type="entry name" value="THIOREDOXIN_2"/>
    <property type="match status" value="1"/>
</dbReference>
<dbReference type="CDD" id="cd02966">
    <property type="entry name" value="TlpA_like_family"/>
    <property type="match status" value="1"/>
</dbReference>
<protein>
    <recommendedName>
        <fullName evidence="2">Thioredoxin domain-containing protein</fullName>
    </recommendedName>
</protein>
<feature type="domain" description="Thioredoxin" evidence="2">
    <location>
        <begin position="34"/>
        <end position="181"/>
    </location>
</feature>
<evidence type="ECO:0000256" key="1">
    <source>
        <dbReference type="ARBA" id="ARBA00023284"/>
    </source>
</evidence>
<dbReference type="PROSITE" id="PS00194">
    <property type="entry name" value="THIOREDOXIN_1"/>
    <property type="match status" value="1"/>
</dbReference>
<dbReference type="EMBL" id="AGQV01000001">
    <property type="protein sequence ID" value="EHH69356.1"/>
    <property type="molecule type" value="Genomic_DNA"/>
</dbReference>
<dbReference type="STRING" id="1088869.GMO_06630"/>
<organism evidence="3 4">
    <name type="scientific">Gluconobacter morbifer G707</name>
    <dbReference type="NCBI Taxonomy" id="1088869"/>
    <lineage>
        <taxon>Bacteria</taxon>
        <taxon>Pseudomonadati</taxon>
        <taxon>Pseudomonadota</taxon>
        <taxon>Alphaproteobacteria</taxon>
        <taxon>Acetobacterales</taxon>
        <taxon>Acetobacteraceae</taxon>
        <taxon>Gluconobacter</taxon>
    </lineage>
</organism>
<dbReference type="SUPFAM" id="SSF52833">
    <property type="entry name" value="Thioredoxin-like"/>
    <property type="match status" value="1"/>
</dbReference>
<dbReference type="GO" id="GO:0016209">
    <property type="term" value="F:antioxidant activity"/>
    <property type="evidence" value="ECO:0007669"/>
    <property type="project" value="InterPro"/>
</dbReference>
<evidence type="ECO:0000259" key="2">
    <source>
        <dbReference type="PROSITE" id="PS51352"/>
    </source>
</evidence>
<dbReference type="Proteomes" id="UP000004949">
    <property type="component" value="Unassembled WGS sequence"/>
</dbReference>
<dbReference type="OrthoDB" id="9799347at2"/>
<sequence length="193" mass="20705">MKPPDHTALRRRSLAAGILALGGVSAVVGARWAGRQGESLGDLKPCARQGRPVSLTLSGPEGRTLSLTRQQGAPFLLHVWATWCAPCLRELPRLEAFFQRWGADCPVIPIALQSGSPEAVQTFLHRRALDHVPAWTISAEVFGNWIGRSAAGVPVTILIDDKGYRRAASGGSMAWNDTGAGPALRHVLMEARS</sequence>
<dbReference type="InterPro" id="IPR036249">
    <property type="entry name" value="Thioredoxin-like_sf"/>
</dbReference>
<dbReference type="PATRIC" id="fig|1088869.3.peg.671"/>
<keyword evidence="1" id="KW-0676">Redox-active center</keyword>
<dbReference type="InterPro" id="IPR013766">
    <property type="entry name" value="Thioredoxin_domain"/>
</dbReference>
<keyword evidence="4" id="KW-1185">Reference proteome</keyword>
<dbReference type="AlphaFoldDB" id="G6XGP8"/>
<accession>G6XGP8</accession>
<dbReference type="PANTHER" id="PTHR42852:SF13">
    <property type="entry name" value="PROTEIN DIPZ"/>
    <property type="match status" value="1"/>
</dbReference>
<dbReference type="InterPro" id="IPR017937">
    <property type="entry name" value="Thioredoxin_CS"/>
</dbReference>
<proteinExistence type="predicted"/>
<dbReference type="Pfam" id="PF00578">
    <property type="entry name" value="AhpC-TSA"/>
    <property type="match status" value="1"/>
</dbReference>
<comment type="caution">
    <text evidence="3">The sequence shown here is derived from an EMBL/GenBank/DDBJ whole genome shotgun (WGS) entry which is preliminary data.</text>
</comment>
<dbReference type="Gene3D" id="3.40.30.10">
    <property type="entry name" value="Glutaredoxin"/>
    <property type="match status" value="1"/>
</dbReference>
<reference evidence="3 4" key="1">
    <citation type="submission" date="2011-10" db="EMBL/GenBank/DDBJ databases">
        <title>Genome sequence of Gluconobacter morbifer G707, isolated from Drosophila gut.</title>
        <authorList>
            <person name="Lee W.-J."/>
            <person name="Kim E.-K."/>
        </authorList>
    </citation>
    <scope>NUCLEOTIDE SEQUENCE [LARGE SCALE GENOMIC DNA]</scope>
    <source>
        <strain evidence="3 4">G707</strain>
    </source>
</reference>
<dbReference type="PANTHER" id="PTHR42852">
    <property type="entry name" value="THIOL:DISULFIDE INTERCHANGE PROTEIN DSBE"/>
    <property type="match status" value="1"/>
</dbReference>
<evidence type="ECO:0000313" key="3">
    <source>
        <dbReference type="EMBL" id="EHH69356.1"/>
    </source>
</evidence>
<name>G6XGP8_9PROT</name>
<dbReference type="GO" id="GO:0015036">
    <property type="term" value="F:disulfide oxidoreductase activity"/>
    <property type="evidence" value="ECO:0007669"/>
    <property type="project" value="UniProtKB-ARBA"/>
</dbReference>
<dbReference type="eggNOG" id="COG0526">
    <property type="taxonomic scope" value="Bacteria"/>
</dbReference>